<dbReference type="GO" id="GO:0005737">
    <property type="term" value="C:cytoplasm"/>
    <property type="evidence" value="ECO:0007669"/>
    <property type="project" value="UniProtKB-SubCell"/>
</dbReference>
<dbReference type="InterPro" id="IPR002669">
    <property type="entry name" value="UreD"/>
</dbReference>
<name>A0A2S5JH08_9RHOB</name>
<dbReference type="PANTHER" id="PTHR33643:SF1">
    <property type="entry name" value="UREASE ACCESSORY PROTEIN D"/>
    <property type="match status" value="1"/>
</dbReference>
<comment type="caution">
    <text evidence="4">The sequence shown here is derived from an EMBL/GenBank/DDBJ whole genome shotgun (WGS) entry which is preliminary data.</text>
</comment>
<proteinExistence type="inferred from homology"/>
<dbReference type="AlphaFoldDB" id="A0A2S5JH08"/>
<keyword evidence="3" id="KW-0963">Cytoplasm</keyword>
<comment type="similarity">
    <text evidence="1 3">Belongs to the UreD family.</text>
</comment>
<comment type="function">
    <text evidence="3">Required for maturation of urease via the functional incorporation of the urease nickel metallocenter.</text>
</comment>
<evidence type="ECO:0000256" key="1">
    <source>
        <dbReference type="ARBA" id="ARBA00007177"/>
    </source>
</evidence>
<dbReference type="Proteomes" id="UP000239736">
    <property type="component" value="Unassembled WGS sequence"/>
</dbReference>
<evidence type="ECO:0000313" key="5">
    <source>
        <dbReference type="Proteomes" id="UP000239736"/>
    </source>
</evidence>
<gene>
    <name evidence="3" type="primary">ureD</name>
    <name evidence="4" type="ORF">LV82_01539</name>
</gene>
<dbReference type="PANTHER" id="PTHR33643">
    <property type="entry name" value="UREASE ACCESSORY PROTEIN D"/>
    <property type="match status" value="1"/>
</dbReference>
<keyword evidence="5" id="KW-1185">Reference proteome</keyword>
<reference evidence="4 5" key="1">
    <citation type="submission" date="2018-01" db="EMBL/GenBank/DDBJ databases">
        <title>Genomic Encyclopedia of Archaeal and Bacterial Type Strains, Phase II (KMG-II): from individual species to whole genera.</title>
        <authorList>
            <person name="Goeker M."/>
        </authorList>
    </citation>
    <scope>NUCLEOTIDE SEQUENCE [LARGE SCALE GENOMIC DNA]</scope>
    <source>
        <strain evidence="4 5">DSM 12048</strain>
    </source>
</reference>
<dbReference type="HAMAP" id="MF_01384">
    <property type="entry name" value="UreD"/>
    <property type="match status" value="1"/>
</dbReference>
<accession>A0A2S5JH08</accession>
<dbReference type="RefSeq" id="WP_170063381.1">
    <property type="nucleotide sequence ID" value="NZ_PRDS01000004.1"/>
</dbReference>
<dbReference type="Pfam" id="PF01774">
    <property type="entry name" value="UreD"/>
    <property type="match status" value="1"/>
</dbReference>
<dbReference type="GO" id="GO:0016151">
    <property type="term" value="F:nickel cation binding"/>
    <property type="evidence" value="ECO:0007669"/>
    <property type="project" value="UniProtKB-UniRule"/>
</dbReference>
<comment type="subunit">
    <text evidence="3">UreD, UreF and UreG form a complex that acts as a GTP-hydrolysis-dependent molecular chaperone, activating the urease apoprotein by helping to assemble the nickel containing metallocenter of UreC. The UreE protein probably delivers the nickel.</text>
</comment>
<protein>
    <recommendedName>
        <fullName evidence="3">Urease accessory protein UreD</fullName>
    </recommendedName>
</protein>
<sequence length="262" mass="28139">MRLQRARGAVAISRVGTRLGRLKQSGCGRLLLPRTHDGQSLGVILNTAGGLTGGDRFLIAAETSDGAAQVLTTQAAERIYRSIGGTAAIATRLKIGHGCSISWLPQETILFQGAALDRTIDVEMAEDARFLGVETVVLGRKAMGEQVTRSWLRDRWRIRRGGRLCHAEALRMGGELGETTHDPALLAGAQAFALIVLVDRNAEAMVSRVRSALREATPRAAASAWDGRLVVRVLGDDLAPVKRLLAHILPVLGATVPAVWQY</sequence>
<keyword evidence="3" id="KW-0996">Nickel insertion</keyword>
<evidence type="ECO:0000313" key="4">
    <source>
        <dbReference type="EMBL" id="PPB80807.1"/>
    </source>
</evidence>
<keyword evidence="2 3" id="KW-0143">Chaperone</keyword>
<evidence type="ECO:0000256" key="2">
    <source>
        <dbReference type="ARBA" id="ARBA00023186"/>
    </source>
</evidence>
<dbReference type="EMBL" id="PRDS01000004">
    <property type="protein sequence ID" value="PPB80807.1"/>
    <property type="molecule type" value="Genomic_DNA"/>
</dbReference>
<comment type="subcellular location">
    <subcellularLocation>
        <location evidence="3">Cytoplasm</location>
    </subcellularLocation>
</comment>
<organism evidence="4 5">
    <name type="scientific">Albidovulum inexpectatum</name>
    <dbReference type="NCBI Taxonomy" id="196587"/>
    <lineage>
        <taxon>Bacteria</taxon>
        <taxon>Pseudomonadati</taxon>
        <taxon>Pseudomonadota</taxon>
        <taxon>Alphaproteobacteria</taxon>
        <taxon>Rhodobacterales</taxon>
        <taxon>Paracoccaceae</taxon>
        <taxon>Albidovulum</taxon>
    </lineage>
</organism>
<evidence type="ECO:0000256" key="3">
    <source>
        <dbReference type="HAMAP-Rule" id="MF_01384"/>
    </source>
</evidence>